<keyword evidence="1" id="KW-0496">Mitochondrion</keyword>
<proteinExistence type="predicted"/>
<gene>
    <name evidence="1" type="ORF">ABT39_MTgene1138</name>
</gene>
<evidence type="ECO:0000313" key="1">
    <source>
        <dbReference type="EMBL" id="KUM51291.1"/>
    </source>
</evidence>
<comment type="caution">
    <text evidence="1">The sequence shown here is derived from an EMBL/GenBank/DDBJ whole genome shotgun (WGS) entry which is preliminary data.</text>
</comment>
<organism evidence="1">
    <name type="scientific">Picea glauca</name>
    <name type="common">White spruce</name>
    <name type="synonym">Pinus glauca</name>
    <dbReference type="NCBI Taxonomy" id="3330"/>
    <lineage>
        <taxon>Eukaryota</taxon>
        <taxon>Viridiplantae</taxon>
        <taxon>Streptophyta</taxon>
        <taxon>Embryophyta</taxon>
        <taxon>Tracheophyta</taxon>
        <taxon>Spermatophyta</taxon>
        <taxon>Pinopsida</taxon>
        <taxon>Pinidae</taxon>
        <taxon>Conifers I</taxon>
        <taxon>Pinales</taxon>
        <taxon>Pinaceae</taxon>
        <taxon>Picea</taxon>
    </lineage>
</organism>
<accession>A0A117NJC0</accession>
<sequence length="59" mass="6710">MRIGYLGSLVKTITLQKIGINMCDQSKYMRQFSSFVKANINASSFFRTNQSIKLCQVSI</sequence>
<protein>
    <submittedName>
        <fullName evidence="1">Uncharacterized protein</fullName>
    </submittedName>
</protein>
<geneLocation type="mitochondrion" evidence="1"/>
<dbReference type="AlphaFoldDB" id="A0A117NJC0"/>
<dbReference type="EMBL" id="LKAM01000001">
    <property type="protein sequence ID" value="KUM51291.1"/>
    <property type="molecule type" value="Genomic_DNA"/>
</dbReference>
<reference evidence="1" key="1">
    <citation type="journal article" date="2015" name="Genome Biol. Evol.">
        <title>Organellar Genomes of White Spruce (Picea glauca): Assembly and Annotation.</title>
        <authorList>
            <person name="Jackman S.D."/>
            <person name="Warren R.L."/>
            <person name="Gibb E.A."/>
            <person name="Vandervalk B.P."/>
            <person name="Mohamadi H."/>
            <person name="Chu J."/>
            <person name="Raymond A."/>
            <person name="Pleasance S."/>
            <person name="Coope R."/>
            <person name="Wildung M.R."/>
            <person name="Ritland C.E."/>
            <person name="Bousquet J."/>
            <person name="Jones S.J."/>
            <person name="Bohlmann J."/>
            <person name="Birol I."/>
        </authorList>
    </citation>
    <scope>NUCLEOTIDE SEQUENCE [LARGE SCALE GENOMIC DNA]</scope>
    <source>
        <tissue evidence="1">Flushing bud</tissue>
    </source>
</reference>
<name>A0A117NJC0_PICGL</name>